<keyword evidence="3" id="KW-1185">Reference proteome</keyword>
<dbReference type="EMBL" id="BRPK01000008">
    <property type="protein sequence ID" value="GLB40593.1"/>
    <property type="molecule type" value="Genomic_DNA"/>
</dbReference>
<evidence type="ECO:0000256" key="1">
    <source>
        <dbReference type="SAM" id="MobiDB-lite"/>
    </source>
</evidence>
<dbReference type="AlphaFoldDB" id="A0A9P3PS67"/>
<protein>
    <submittedName>
        <fullName evidence="2">Uncharacterized protein</fullName>
    </submittedName>
</protein>
<dbReference type="Proteomes" id="UP001063166">
    <property type="component" value="Unassembled WGS sequence"/>
</dbReference>
<evidence type="ECO:0000313" key="3">
    <source>
        <dbReference type="Proteomes" id="UP001063166"/>
    </source>
</evidence>
<feature type="compositionally biased region" description="Polar residues" evidence="1">
    <location>
        <begin position="74"/>
        <end position="83"/>
    </location>
</feature>
<comment type="caution">
    <text evidence="2">The sequence shown here is derived from an EMBL/GenBank/DDBJ whole genome shotgun (WGS) entry which is preliminary data.</text>
</comment>
<feature type="region of interest" description="Disordered" evidence="1">
    <location>
        <begin position="70"/>
        <end position="96"/>
    </location>
</feature>
<gene>
    <name evidence="2" type="ORF">LshimejAT787_0804640</name>
</gene>
<name>A0A9P3PS67_LYOSH</name>
<sequence>MWGHYLDDKPRSSAGLNDELEDRHGLGQWIILLPDVTQDIAIQPLRPPRTVGMLLAGILVLMESSHDDAGVLNSDPSFGSSVLTPEPEQHLSYGPE</sequence>
<organism evidence="2 3">
    <name type="scientific">Lyophyllum shimeji</name>
    <name type="common">Hon-shimeji</name>
    <name type="synonym">Tricholoma shimeji</name>
    <dbReference type="NCBI Taxonomy" id="47721"/>
    <lineage>
        <taxon>Eukaryota</taxon>
        <taxon>Fungi</taxon>
        <taxon>Dikarya</taxon>
        <taxon>Basidiomycota</taxon>
        <taxon>Agaricomycotina</taxon>
        <taxon>Agaricomycetes</taxon>
        <taxon>Agaricomycetidae</taxon>
        <taxon>Agaricales</taxon>
        <taxon>Tricholomatineae</taxon>
        <taxon>Lyophyllaceae</taxon>
        <taxon>Lyophyllum</taxon>
    </lineage>
</organism>
<proteinExistence type="predicted"/>
<accession>A0A9P3PS67</accession>
<evidence type="ECO:0000313" key="2">
    <source>
        <dbReference type="EMBL" id="GLB40593.1"/>
    </source>
</evidence>
<reference evidence="2" key="1">
    <citation type="submission" date="2022-07" db="EMBL/GenBank/DDBJ databases">
        <title>The genome of Lyophyllum shimeji provides insight into the initial evolution of ectomycorrhizal fungal genome.</title>
        <authorList>
            <person name="Kobayashi Y."/>
            <person name="Shibata T."/>
            <person name="Hirakawa H."/>
            <person name="Shigenobu S."/>
            <person name="Nishiyama T."/>
            <person name="Yamada A."/>
            <person name="Hasebe M."/>
            <person name="Kawaguchi M."/>
        </authorList>
    </citation>
    <scope>NUCLEOTIDE SEQUENCE</scope>
    <source>
        <strain evidence="2">AT787</strain>
    </source>
</reference>